<feature type="non-terminal residue" evidence="8">
    <location>
        <position position="1"/>
    </location>
</feature>
<organism evidence="8 9">
    <name type="scientific">Habropoda laboriosa</name>
    <dbReference type="NCBI Taxonomy" id="597456"/>
    <lineage>
        <taxon>Eukaryota</taxon>
        <taxon>Metazoa</taxon>
        <taxon>Ecdysozoa</taxon>
        <taxon>Arthropoda</taxon>
        <taxon>Hexapoda</taxon>
        <taxon>Insecta</taxon>
        <taxon>Pterygota</taxon>
        <taxon>Neoptera</taxon>
        <taxon>Endopterygota</taxon>
        <taxon>Hymenoptera</taxon>
        <taxon>Apocrita</taxon>
        <taxon>Aculeata</taxon>
        <taxon>Apoidea</taxon>
        <taxon>Anthophila</taxon>
        <taxon>Apidae</taxon>
        <taxon>Habropoda</taxon>
    </lineage>
</organism>
<feature type="domain" description="Carboxylesterase type B" evidence="7">
    <location>
        <begin position="2"/>
        <end position="425"/>
    </location>
</feature>
<dbReference type="InterPro" id="IPR002018">
    <property type="entry name" value="CarbesteraseB"/>
</dbReference>
<keyword evidence="4" id="KW-1015">Disulfide bond</keyword>
<evidence type="ECO:0000256" key="3">
    <source>
        <dbReference type="ARBA" id="ARBA00022801"/>
    </source>
</evidence>
<accession>A0A0L7R853</accession>
<keyword evidence="5" id="KW-0325">Glycoprotein</keyword>
<evidence type="ECO:0000313" key="9">
    <source>
        <dbReference type="Proteomes" id="UP000053825"/>
    </source>
</evidence>
<keyword evidence="3 6" id="KW-0378">Hydrolase</keyword>
<dbReference type="SUPFAM" id="SSF53474">
    <property type="entry name" value="alpha/beta-Hydrolases"/>
    <property type="match status" value="1"/>
</dbReference>
<dbReference type="PROSITE" id="PS00941">
    <property type="entry name" value="CARBOXYLESTERASE_B_2"/>
    <property type="match status" value="1"/>
</dbReference>
<evidence type="ECO:0000256" key="1">
    <source>
        <dbReference type="ARBA" id="ARBA00005964"/>
    </source>
</evidence>
<dbReference type="InterPro" id="IPR029058">
    <property type="entry name" value="AB_hydrolase_fold"/>
</dbReference>
<keyword evidence="9" id="KW-1185">Reference proteome</keyword>
<evidence type="ECO:0000313" key="8">
    <source>
        <dbReference type="EMBL" id="KOC67060.1"/>
    </source>
</evidence>
<proteinExistence type="inferred from homology"/>
<evidence type="ECO:0000259" key="7">
    <source>
        <dbReference type="Pfam" id="PF00135"/>
    </source>
</evidence>
<dbReference type="AlphaFoldDB" id="A0A0L7R853"/>
<dbReference type="InterPro" id="IPR019819">
    <property type="entry name" value="Carboxylesterase_B_CS"/>
</dbReference>
<dbReference type="OrthoDB" id="19653at2759"/>
<dbReference type="PROSITE" id="PS00122">
    <property type="entry name" value="CARBOXYLESTERASE_B_1"/>
    <property type="match status" value="1"/>
</dbReference>
<dbReference type="Pfam" id="PF00135">
    <property type="entry name" value="COesterase"/>
    <property type="match status" value="1"/>
</dbReference>
<dbReference type="STRING" id="597456.A0A0L7R853"/>
<sequence>WTEVKIVQDNTNFCAQVLTLGTSGDEDCLYLNVYTPVVDIANVTVKKPVMVYTYGGGFTTGWSWPGVYGPDYLLEEDVLVVIFNYRIDILGFLALDVNGEQLGNAALWDQNLALKWVQKNIAAFGGDPNQVTLFGESAGAASVSFQMFMPESAGLFHKVILQSSSALCPWAYHSRPEAIQDTLNVAAALGFYSLDQTEVFNFLQQQPAADLLEVSRAHGAYSVPGPLYFPFVPTSTNDTVDNCPIAKLRTGNFTKVPVLMGYNDNEAALFSLGVDALRQGLSDALETISRNVLFSSTILKDFANTVMNGTQEEIIKLASTYHFVAPMELTQRYFVKNSPFSVYYYYFSYDSKYNLHKFADNRIKGVAHADDLGVIWNIAIISNNDPTNIYNVYRQNVVELWANFAKTGNPTPNNVPVNGAVWEPSGVNGLQINLNETFSMVPRQADLGTLMWEQFYDSYSPYTTLCDDPIMLGTPNAFA</sequence>
<dbReference type="InterPro" id="IPR019826">
    <property type="entry name" value="Carboxylesterase_B_AS"/>
</dbReference>
<dbReference type="ESTHER" id="9hyme-a0a0l7r853">
    <property type="family name" value="Carb_B_Arthropoda"/>
</dbReference>
<dbReference type="PANTHER" id="PTHR43142">
    <property type="entry name" value="CARBOXYLIC ESTER HYDROLASE"/>
    <property type="match status" value="1"/>
</dbReference>
<gene>
    <name evidence="8" type="ORF">WH47_11713</name>
</gene>
<evidence type="ECO:0000256" key="2">
    <source>
        <dbReference type="ARBA" id="ARBA00022487"/>
    </source>
</evidence>
<evidence type="ECO:0000256" key="5">
    <source>
        <dbReference type="ARBA" id="ARBA00023180"/>
    </source>
</evidence>
<dbReference type="EC" id="3.1.1.-" evidence="6"/>
<protein>
    <recommendedName>
        <fullName evidence="6">Carboxylic ester hydrolase</fullName>
        <ecNumber evidence="6">3.1.1.-</ecNumber>
    </recommendedName>
</protein>
<dbReference type="GO" id="GO:0052689">
    <property type="term" value="F:carboxylic ester hydrolase activity"/>
    <property type="evidence" value="ECO:0007669"/>
    <property type="project" value="UniProtKB-KW"/>
</dbReference>
<reference evidence="8 9" key="1">
    <citation type="submission" date="2015-07" db="EMBL/GenBank/DDBJ databases">
        <title>The genome of Habropoda laboriosa.</title>
        <authorList>
            <person name="Pan H."/>
            <person name="Kapheim K."/>
        </authorList>
    </citation>
    <scope>NUCLEOTIDE SEQUENCE [LARGE SCALE GENOMIC DNA]</scope>
    <source>
        <strain evidence="8">0110345459</strain>
    </source>
</reference>
<evidence type="ECO:0000256" key="4">
    <source>
        <dbReference type="ARBA" id="ARBA00023157"/>
    </source>
</evidence>
<dbReference type="EMBL" id="KQ414633">
    <property type="protein sequence ID" value="KOC67060.1"/>
    <property type="molecule type" value="Genomic_DNA"/>
</dbReference>
<keyword evidence="2" id="KW-0719">Serine esterase</keyword>
<dbReference type="Gene3D" id="3.40.50.1820">
    <property type="entry name" value="alpha/beta hydrolase"/>
    <property type="match status" value="1"/>
</dbReference>
<dbReference type="PANTHER" id="PTHR43142:SF1">
    <property type="entry name" value="CARBOXYLIC ESTER HYDROLASE"/>
    <property type="match status" value="1"/>
</dbReference>
<evidence type="ECO:0000256" key="6">
    <source>
        <dbReference type="RuleBase" id="RU361235"/>
    </source>
</evidence>
<comment type="similarity">
    <text evidence="1 6">Belongs to the type-B carboxylesterase/lipase family.</text>
</comment>
<dbReference type="Proteomes" id="UP000053825">
    <property type="component" value="Unassembled WGS sequence"/>
</dbReference>
<name>A0A0L7R853_9HYME</name>